<accession>A0A0D7B3M6</accession>
<organism evidence="1 2">
    <name type="scientific">Cylindrobasidium torrendii FP15055 ss-10</name>
    <dbReference type="NCBI Taxonomy" id="1314674"/>
    <lineage>
        <taxon>Eukaryota</taxon>
        <taxon>Fungi</taxon>
        <taxon>Dikarya</taxon>
        <taxon>Basidiomycota</taxon>
        <taxon>Agaricomycotina</taxon>
        <taxon>Agaricomycetes</taxon>
        <taxon>Agaricomycetidae</taxon>
        <taxon>Agaricales</taxon>
        <taxon>Marasmiineae</taxon>
        <taxon>Physalacriaceae</taxon>
        <taxon>Cylindrobasidium</taxon>
    </lineage>
</organism>
<sequence>MGPSSTSVDAPCPVFPSDILAPIQRLPPEVLSEIFWQCIPREEDDDACDPRGVRWAIACSCSVWRQLALGQPRLWTTVIVSPTDDTLKHNILQQHLLSSKKLKLKVALRGGEARFADVQLRILFETSRRWRLLDIRQPHDGVDYVFQYWSPSIFPVLEEVMMEAGTHAPTSDSDHEDLMASMDRCKWEWFEEAPRLQRACFCIPFGDSRVRLPPKTLHVAGLHAANRGLPKDLANPDLVELVVIADLISMRETFGQPLLHERLRRLRCVAATLSNLDLPALEELSVDDPTWLERINEAHSIPDTSQYAVQDLIGFLDRSKCRLRNLHIYDLKMTMDERLLSEVFPRLTGSLKSVGLTVAPSDEQTGRIWRALKKGESEDAPGAVPLLREIDLAFPDQDQVPLLESVTTCLADMLLSWKEQLKEVRLDVIDKNYTTRMEELCINELEGLGVKVFGATPGHWLVFQGPWLDRENWS</sequence>
<evidence type="ECO:0000313" key="1">
    <source>
        <dbReference type="EMBL" id="KIY64769.1"/>
    </source>
</evidence>
<dbReference type="EMBL" id="KN880619">
    <property type="protein sequence ID" value="KIY64769.1"/>
    <property type="molecule type" value="Genomic_DNA"/>
</dbReference>
<dbReference type="OrthoDB" id="3365698at2759"/>
<protein>
    <submittedName>
        <fullName evidence="1">Uncharacterized protein</fullName>
    </submittedName>
</protein>
<dbReference type="STRING" id="1314674.A0A0D7B3M6"/>
<keyword evidence="2" id="KW-1185">Reference proteome</keyword>
<name>A0A0D7B3M6_9AGAR</name>
<dbReference type="Proteomes" id="UP000054007">
    <property type="component" value="Unassembled WGS sequence"/>
</dbReference>
<reference evidence="1 2" key="1">
    <citation type="journal article" date="2015" name="Fungal Genet. Biol.">
        <title>Evolution of novel wood decay mechanisms in Agaricales revealed by the genome sequences of Fistulina hepatica and Cylindrobasidium torrendii.</title>
        <authorList>
            <person name="Floudas D."/>
            <person name="Held B.W."/>
            <person name="Riley R."/>
            <person name="Nagy L.G."/>
            <person name="Koehler G."/>
            <person name="Ransdell A.S."/>
            <person name="Younus H."/>
            <person name="Chow J."/>
            <person name="Chiniquy J."/>
            <person name="Lipzen A."/>
            <person name="Tritt A."/>
            <person name="Sun H."/>
            <person name="Haridas S."/>
            <person name="LaButti K."/>
            <person name="Ohm R.A."/>
            <person name="Kues U."/>
            <person name="Blanchette R.A."/>
            <person name="Grigoriev I.V."/>
            <person name="Minto R.E."/>
            <person name="Hibbett D.S."/>
        </authorList>
    </citation>
    <scope>NUCLEOTIDE SEQUENCE [LARGE SCALE GENOMIC DNA]</scope>
    <source>
        <strain evidence="1 2">FP15055 ss-10</strain>
    </source>
</reference>
<evidence type="ECO:0000313" key="2">
    <source>
        <dbReference type="Proteomes" id="UP000054007"/>
    </source>
</evidence>
<gene>
    <name evidence="1" type="ORF">CYLTODRAFT_424917</name>
</gene>
<dbReference type="AlphaFoldDB" id="A0A0D7B3M6"/>
<proteinExistence type="predicted"/>